<keyword evidence="2" id="KW-1185">Reference proteome</keyword>
<sequence>MTLAMTFKPDFLERSRRMSGLKTDAAFAGAIGVSESVLSKAKRTNIATPAMIVGFYRSFGFTPGEVAEVTDVPDKDVKQAEMEASA</sequence>
<accession>A0A6N9Z5T5</accession>
<reference evidence="1 2" key="1">
    <citation type="submission" date="2019-10" db="EMBL/GenBank/DDBJ databases">
        <title>Bifidobacterium from non-human primates.</title>
        <authorList>
            <person name="Modesto M."/>
        </authorList>
    </citation>
    <scope>NUCLEOTIDE SEQUENCE [LARGE SCALE GENOMIC DNA]</scope>
    <source>
        <strain evidence="1 2">TRE17</strain>
    </source>
</reference>
<proteinExistence type="predicted"/>
<comment type="caution">
    <text evidence="1">The sequence shown here is derived from an EMBL/GenBank/DDBJ whole genome shotgun (WGS) entry which is preliminary data.</text>
</comment>
<evidence type="ECO:0008006" key="3">
    <source>
        <dbReference type="Google" id="ProtNLM"/>
    </source>
</evidence>
<dbReference type="Proteomes" id="UP000469194">
    <property type="component" value="Unassembled WGS sequence"/>
</dbReference>
<dbReference type="RefSeq" id="WP_163231433.1">
    <property type="nucleotide sequence ID" value="NZ_WHZW01000014.1"/>
</dbReference>
<name>A0A6N9Z5T5_9BIFI</name>
<gene>
    <name evidence="1" type="ORF">GFD25_07340</name>
</gene>
<evidence type="ECO:0000313" key="1">
    <source>
        <dbReference type="EMBL" id="NEG89796.1"/>
    </source>
</evidence>
<organism evidence="1 2">
    <name type="scientific">Bifidobacterium aerophilum</name>
    <dbReference type="NCBI Taxonomy" id="1798155"/>
    <lineage>
        <taxon>Bacteria</taxon>
        <taxon>Bacillati</taxon>
        <taxon>Actinomycetota</taxon>
        <taxon>Actinomycetes</taxon>
        <taxon>Bifidobacteriales</taxon>
        <taxon>Bifidobacteriaceae</taxon>
        <taxon>Bifidobacterium</taxon>
    </lineage>
</organism>
<dbReference type="EMBL" id="WHZW01000014">
    <property type="protein sequence ID" value="NEG89796.1"/>
    <property type="molecule type" value="Genomic_DNA"/>
</dbReference>
<evidence type="ECO:0000313" key="2">
    <source>
        <dbReference type="Proteomes" id="UP000469194"/>
    </source>
</evidence>
<dbReference type="AlphaFoldDB" id="A0A6N9Z5T5"/>
<protein>
    <recommendedName>
        <fullName evidence="3">XRE family transcriptional regulator</fullName>
    </recommendedName>
</protein>